<dbReference type="SMART" id="SM00062">
    <property type="entry name" value="PBPb"/>
    <property type="match status" value="1"/>
</dbReference>
<keyword evidence="4" id="KW-1003">Cell membrane</keyword>
<evidence type="ECO:0000259" key="17">
    <source>
        <dbReference type="PROSITE" id="PS50109"/>
    </source>
</evidence>
<dbReference type="InterPro" id="IPR035965">
    <property type="entry name" value="PAS-like_dom_sf"/>
</dbReference>
<dbReference type="CDD" id="cd18773">
    <property type="entry name" value="PDC1_HK_sensor"/>
    <property type="match status" value="1"/>
</dbReference>
<evidence type="ECO:0000256" key="8">
    <source>
        <dbReference type="ARBA" id="ARBA00022801"/>
    </source>
</evidence>
<evidence type="ECO:0000259" key="18">
    <source>
        <dbReference type="PROSITE" id="PS50110"/>
    </source>
</evidence>
<feature type="transmembrane region" description="Helical" evidence="15">
    <location>
        <begin position="807"/>
        <end position="828"/>
    </location>
</feature>
<feature type="domain" description="Histidine kinase" evidence="17">
    <location>
        <begin position="998"/>
        <end position="1219"/>
    </location>
</feature>
<evidence type="ECO:0000256" key="16">
    <source>
        <dbReference type="SAM" id="SignalP"/>
    </source>
</evidence>
<dbReference type="InterPro" id="IPR036890">
    <property type="entry name" value="HATPase_C_sf"/>
</dbReference>
<dbReference type="Gene3D" id="3.30.450.20">
    <property type="entry name" value="PAS domain"/>
    <property type="match status" value="1"/>
</dbReference>
<evidence type="ECO:0000256" key="11">
    <source>
        <dbReference type="ARBA" id="ARBA00023012"/>
    </source>
</evidence>
<keyword evidence="16" id="KW-0732">Signal</keyword>
<evidence type="ECO:0000256" key="6">
    <source>
        <dbReference type="ARBA" id="ARBA00022692"/>
    </source>
</evidence>
<evidence type="ECO:0000256" key="2">
    <source>
        <dbReference type="ARBA" id="ARBA00004651"/>
    </source>
</evidence>
<feature type="modified residue" description="Phosphohistidine" evidence="13">
    <location>
        <position position="1578"/>
    </location>
</feature>
<comment type="caution">
    <text evidence="21">The sequence shown here is derived from an EMBL/GenBank/DDBJ whole genome shotgun (WGS) entry which is preliminary data.</text>
</comment>
<evidence type="ECO:0000256" key="9">
    <source>
        <dbReference type="ARBA" id="ARBA00022840"/>
    </source>
</evidence>
<comment type="catalytic activity">
    <reaction evidence="1">
        <text>ATP + protein L-histidine = ADP + protein N-phospho-L-histidine.</text>
        <dbReference type="EC" id="2.7.13.3"/>
    </reaction>
</comment>
<dbReference type="InterPro" id="IPR001789">
    <property type="entry name" value="Sig_transdc_resp-reg_receiver"/>
</dbReference>
<dbReference type="Pfam" id="PF02518">
    <property type="entry name" value="HATPase_c"/>
    <property type="match status" value="1"/>
</dbReference>
<feature type="transmembrane region" description="Helical" evidence="15">
    <location>
        <begin position="432"/>
        <end position="454"/>
    </location>
</feature>
<dbReference type="InterPro" id="IPR005467">
    <property type="entry name" value="His_kinase_dom"/>
</dbReference>
<dbReference type="InterPro" id="IPR013767">
    <property type="entry name" value="PAS_fold"/>
</dbReference>
<dbReference type="Proteomes" id="UP000838160">
    <property type="component" value="Unassembled WGS sequence"/>
</dbReference>
<dbReference type="InterPro" id="IPR001638">
    <property type="entry name" value="Solute-binding_3/MltF_N"/>
</dbReference>
<dbReference type="InterPro" id="IPR036097">
    <property type="entry name" value="HisK_dim/P_sf"/>
</dbReference>
<name>A0ABM8ZGM6_9VIBR</name>
<dbReference type="SUPFAM" id="SSF52172">
    <property type="entry name" value="CheY-like"/>
    <property type="match status" value="2"/>
</dbReference>
<dbReference type="Pfam" id="PF00989">
    <property type="entry name" value="PAS"/>
    <property type="match status" value="1"/>
</dbReference>
<keyword evidence="10 15" id="KW-1133">Transmembrane helix</keyword>
<evidence type="ECO:0000256" key="4">
    <source>
        <dbReference type="ARBA" id="ARBA00022475"/>
    </source>
</evidence>
<dbReference type="Gene3D" id="3.40.50.2300">
    <property type="match status" value="2"/>
</dbReference>
<evidence type="ECO:0000256" key="7">
    <source>
        <dbReference type="ARBA" id="ARBA00022741"/>
    </source>
</evidence>
<dbReference type="Pfam" id="PF01627">
    <property type="entry name" value="Hpt"/>
    <property type="match status" value="1"/>
</dbReference>
<dbReference type="InterPro" id="IPR036641">
    <property type="entry name" value="HPT_dom_sf"/>
</dbReference>
<keyword evidence="6 15" id="KW-0812">Transmembrane</keyword>
<dbReference type="Gene3D" id="3.40.190.10">
    <property type="entry name" value="Periplasmic binding protein-like II"/>
    <property type="match status" value="2"/>
</dbReference>
<dbReference type="InterPro" id="IPR004358">
    <property type="entry name" value="Sig_transdc_His_kin-like_C"/>
</dbReference>
<keyword evidence="11" id="KW-0902">Two-component regulatory system</keyword>
<dbReference type="PROSITE" id="PS50894">
    <property type="entry name" value="HPT"/>
    <property type="match status" value="1"/>
</dbReference>
<dbReference type="CDD" id="cd00082">
    <property type="entry name" value="HisKA"/>
    <property type="match status" value="1"/>
</dbReference>
<keyword evidence="21" id="KW-0418">Kinase</keyword>
<dbReference type="InterPro" id="IPR008207">
    <property type="entry name" value="Sig_transdc_His_kin_Hpt_dom"/>
</dbReference>
<feature type="transmembrane region" description="Helical" evidence="15">
    <location>
        <begin position="474"/>
        <end position="496"/>
    </location>
</feature>
<keyword evidence="12 15" id="KW-0472">Membrane</keyword>
<evidence type="ECO:0000256" key="13">
    <source>
        <dbReference type="PROSITE-ProRule" id="PRU00110"/>
    </source>
</evidence>
<evidence type="ECO:0000256" key="15">
    <source>
        <dbReference type="SAM" id="Phobius"/>
    </source>
</evidence>
<evidence type="ECO:0000313" key="21">
    <source>
        <dbReference type="EMBL" id="CAH0525356.1"/>
    </source>
</evidence>
<dbReference type="InterPro" id="IPR011006">
    <property type="entry name" value="CheY-like_superfamily"/>
</dbReference>
<dbReference type="Gene3D" id="3.30.565.10">
    <property type="entry name" value="Histidine kinase-like ATPase, C-terminal domain"/>
    <property type="match status" value="1"/>
</dbReference>
<evidence type="ECO:0000256" key="10">
    <source>
        <dbReference type="ARBA" id="ARBA00022989"/>
    </source>
</evidence>
<protein>
    <recommendedName>
        <fullName evidence="3">histidine kinase</fullName>
        <ecNumber evidence="3">2.7.13.3</ecNumber>
    </recommendedName>
</protein>
<dbReference type="PANTHER" id="PTHR45339:SF1">
    <property type="entry name" value="HYBRID SIGNAL TRANSDUCTION HISTIDINE KINASE J"/>
    <property type="match status" value="1"/>
</dbReference>
<dbReference type="SMART" id="SM00388">
    <property type="entry name" value="HisKA"/>
    <property type="match status" value="1"/>
</dbReference>
<evidence type="ECO:0000259" key="19">
    <source>
        <dbReference type="PROSITE" id="PS50112"/>
    </source>
</evidence>
<comment type="subcellular location">
    <subcellularLocation>
        <location evidence="2">Cell membrane</location>
        <topology evidence="2">Multi-pass membrane protein</topology>
    </subcellularLocation>
</comment>
<dbReference type="InterPro" id="IPR003661">
    <property type="entry name" value="HisK_dim/P_dom"/>
</dbReference>
<dbReference type="CDD" id="cd17546">
    <property type="entry name" value="REC_hyHK_CKI1_RcsC-like"/>
    <property type="match status" value="1"/>
</dbReference>
<dbReference type="GO" id="GO:0004673">
    <property type="term" value="F:protein histidine kinase activity"/>
    <property type="evidence" value="ECO:0007669"/>
    <property type="project" value="UniProtKB-EC"/>
</dbReference>
<feature type="signal peptide" evidence="16">
    <location>
        <begin position="1"/>
        <end position="35"/>
    </location>
</feature>
<dbReference type="SMART" id="SM00091">
    <property type="entry name" value="PAS"/>
    <property type="match status" value="1"/>
</dbReference>
<evidence type="ECO:0000256" key="1">
    <source>
        <dbReference type="ARBA" id="ARBA00000085"/>
    </source>
</evidence>
<organism evidence="21 22">
    <name type="scientific">Vibrio hippocampi</name>
    <dbReference type="NCBI Taxonomy" id="654686"/>
    <lineage>
        <taxon>Bacteria</taxon>
        <taxon>Pseudomonadati</taxon>
        <taxon>Pseudomonadota</taxon>
        <taxon>Gammaproteobacteria</taxon>
        <taxon>Vibrionales</taxon>
        <taxon>Vibrionaceae</taxon>
        <taxon>Vibrio</taxon>
    </lineage>
</organism>
<keyword evidence="8" id="KW-0378">Hydrolase</keyword>
<dbReference type="CDD" id="cd16922">
    <property type="entry name" value="HATPase_EvgS-ArcB-TorS-like"/>
    <property type="match status" value="1"/>
</dbReference>
<dbReference type="SUPFAM" id="SSF53850">
    <property type="entry name" value="Periplasmic binding protein-like II"/>
    <property type="match status" value="1"/>
</dbReference>
<gene>
    <name evidence="21" type="primary">rcsC_1</name>
    <name evidence="21" type="ORF">VHP8226_00934</name>
</gene>
<evidence type="ECO:0000256" key="3">
    <source>
        <dbReference type="ARBA" id="ARBA00012438"/>
    </source>
</evidence>
<dbReference type="PROSITE" id="PS50112">
    <property type="entry name" value="PAS"/>
    <property type="match status" value="1"/>
</dbReference>
<evidence type="ECO:0000259" key="20">
    <source>
        <dbReference type="PROSITE" id="PS50894"/>
    </source>
</evidence>
<feature type="modified residue" description="4-aspartylphosphate" evidence="14">
    <location>
        <position position="1435"/>
    </location>
</feature>
<dbReference type="SMART" id="SM00387">
    <property type="entry name" value="HATPase_c"/>
    <property type="match status" value="1"/>
</dbReference>
<dbReference type="EC" id="2.7.13.3" evidence="3"/>
<reference evidence="21" key="1">
    <citation type="submission" date="2021-12" db="EMBL/GenBank/DDBJ databases">
        <authorList>
            <person name="Rodrigo-Torres L."/>
            <person name="Arahal R. D."/>
            <person name="Lucena T."/>
        </authorList>
    </citation>
    <scope>NUCLEOTIDE SEQUENCE</scope>
    <source>
        <strain evidence="21">CECT 8226</strain>
    </source>
</reference>
<dbReference type="InterPro" id="IPR003594">
    <property type="entry name" value="HATPase_dom"/>
</dbReference>
<keyword evidence="7" id="KW-0547">Nucleotide-binding</keyword>
<feature type="chain" id="PRO_5046018924" description="histidine kinase" evidence="16">
    <location>
        <begin position="36"/>
        <end position="1825"/>
    </location>
</feature>
<feature type="domain" description="Response regulatory" evidence="18">
    <location>
        <begin position="1238"/>
        <end position="1360"/>
    </location>
</feature>
<feature type="domain" description="HPt" evidence="20">
    <location>
        <begin position="1539"/>
        <end position="1642"/>
    </location>
</feature>
<dbReference type="InterPro" id="IPR000014">
    <property type="entry name" value="PAS"/>
</dbReference>
<proteinExistence type="predicted"/>
<keyword evidence="21" id="KW-0808">Transferase</keyword>
<evidence type="ECO:0000256" key="5">
    <source>
        <dbReference type="ARBA" id="ARBA00022553"/>
    </source>
</evidence>
<accession>A0ABM8ZGM6</accession>
<sequence>MLISFVWQKFFKLFKSLSAWMLISLSMLVMFPAVAGEEQIDDIHIALYGDLTPNQIKNIAVELKYFDDVMTSSVLSYAFSSDEKWLDRYYEYEPKLTELINALLANKTSGDAEVVADLEQVNLDLVDFEMRAIDLVQAGRRQEAMELINGEDYLLRKNQYMGLLLNLANKIERRILDQQNGEALLLSADEKQWIANHKVRVGIEHWPPMLFKTDDGSIGGLAGAIINQIVEKTGLQVELVEGEWSELLQQFYAGEIDVLPHSYKNLEREQYGEFTTPYFLVRELFFVRKKETQYKTSADLANAKVAISQGYTTIDKIKTVLPNIQVVEAGNIDQAIQLVLDGKADAVLDAESVIKDWLARNKVNSLRSINEDVVSPSTLHLLSSNQLPLLHSILQRGLDSLKLRDLILTQNDWLKPSVSQSSTDETLGVADLGYLLLGVVVILLVIFIAIAKALKVSDQELANKFGSKKFKNGLTLAQVVLCIFLILITLVVTGYAHRKNQGWIQNSLDSLLDSTHDRMTEWVDIEINTLERLANNRELVGIIEKLVTLPNNQQTLLASPLQTQIRQFFDERQSSVDEFGFFVISPDKISLASSRDSNVGTINLIQQQRPDLLEAVLSGDSVFIPPIRSDVMLENVLDGSRSDTMPPTMFFAVPAKNRRGEIIGILTKRVNFDGFFSSILSAGFIGSSGETYAIDRSGLLLSNVRFEEQLHDIGLIPSDQSSSLNLRIADPGVDLTQTDTSPNPDWPLTLMARGIANKNSGNNLAGYRDYRGVEVVGTWVWDERLGIGIAAEIDQRDVFAVQRIFDFILWSMLALAIVLMLGSSMFTFRLGSRATRALTRHQAELESLVSSRTAELRLNAKRTQTIIDNASDGIIVVDVNGNIAVFSPAAEAIFGYAREEVIQSPVSNLMSDSFHQLYLDAQTQGEQINVVVELTGYCKQGETIDIEVAIGQAEFADDYFYTGIVRDATKRKASERELMLAKQKAEEATQAKSDFLANMSHEIRTPMNAIIGMSYLAMQTDLNRKQAEYVNKIQISAESLLGIINDILDFSKIEAGKLDLEAIDFNLHDSIDNLVQVISQKSQQSGVELLTDISPDLPVDLVGDPLRLGQILLNLANNAIKFTDHGEIIIKAEPVELSEDSAVVQFSVKDTGIGMSPEQVSRLFQSFSQADASTTRKYGGTGLGLSISKTLTELMKGKIWVESEQGKGSTFIFTAHFGVSKNPTQSKRTATHDVKDLPVLIVDDSVAAREILHNLCVSLGFDADVASTGAEALEKLVSAEQRGMPIPLVLADWKMPHMDGVELARRVGEPDFLQVPPHMVMVTAYDRDEMLKSAGDIRIEASMTKPVSASTLLDTVLRVMGKRVSTQVEQGGKLDFSATRSIAEAKVLLVEDNEINQEIATELLTMAGLEVVSVWNGQEAVERVASETFDAVLMDIQMPVMDGYEATRAIRGSGKFDDLPIIAMTANAMAGDKERCIEAGMNDHLPKPIDPQQVYRTLAQWITSSGESTVLPTNVSQAEPEFVVAGVDTKTAIARMAGNVKAYKKTLMRVAKSEADIVERMNSALAASDLDSAIIAIHSLKGVAGNIGAMSIVPSAEALELRLLDNKSVRNNTIKGQSEADDEVNSLIAQVGEETAQVIEAINEALEQDAQQNVGEIEPTGFNRLEFNRVEFERLTHQLLAQVDDYDTSAVDTFDTILETIGSRLEPSLKNSIATALSHYDFDSVPPLITQMLEQVGNASKSTENAQFVETDLEPYLNRLSQQIEQFDSAAVETLDELFEHPLPETVKPLLEPLRDALSQYDFDQGEALLPQITRLVLDRNDNKG</sequence>
<dbReference type="PANTHER" id="PTHR45339">
    <property type="entry name" value="HYBRID SIGNAL TRANSDUCTION HISTIDINE KINASE J"/>
    <property type="match status" value="1"/>
</dbReference>
<dbReference type="CDD" id="cd01007">
    <property type="entry name" value="PBP2_BvgS_HisK_like"/>
    <property type="match status" value="1"/>
</dbReference>
<feature type="modified residue" description="4-aspartylphosphate" evidence="14">
    <location>
        <position position="1292"/>
    </location>
</feature>
<dbReference type="Gene3D" id="1.20.120.160">
    <property type="entry name" value="HPT domain"/>
    <property type="match status" value="1"/>
</dbReference>
<evidence type="ECO:0000256" key="14">
    <source>
        <dbReference type="PROSITE-ProRule" id="PRU00169"/>
    </source>
</evidence>
<dbReference type="Pfam" id="PF00497">
    <property type="entry name" value="SBP_bac_3"/>
    <property type="match status" value="1"/>
</dbReference>
<keyword evidence="22" id="KW-1185">Reference proteome</keyword>
<dbReference type="PRINTS" id="PR00344">
    <property type="entry name" value="BCTRLSENSOR"/>
</dbReference>
<dbReference type="PROSITE" id="PS50109">
    <property type="entry name" value="HIS_KIN"/>
    <property type="match status" value="1"/>
</dbReference>
<dbReference type="NCBIfam" id="TIGR00229">
    <property type="entry name" value="sensory_box"/>
    <property type="match status" value="1"/>
</dbReference>
<dbReference type="SMART" id="SM00448">
    <property type="entry name" value="REC"/>
    <property type="match status" value="2"/>
</dbReference>
<evidence type="ECO:0000313" key="22">
    <source>
        <dbReference type="Proteomes" id="UP000838160"/>
    </source>
</evidence>
<keyword evidence="5 14" id="KW-0597">Phosphoprotein</keyword>
<dbReference type="RefSeq" id="WP_237483949.1">
    <property type="nucleotide sequence ID" value="NZ_CAKLCM010000002.1"/>
</dbReference>
<dbReference type="CDD" id="cd00130">
    <property type="entry name" value="PAS"/>
    <property type="match status" value="1"/>
</dbReference>
<dbReference type="Gene3D" id="1.10.287.130">
    <property type="match status" value="1"/>
</dbReference>
<dbReference type="EMBL" id="CAKLCM010000002">
    <property type="protein sequence ID" value="CAH0525356.1"/>
    <property type="molecule type" value="Genomic_DNA"/>
</dbReference>
<dbReference type="SUPFAM" id="SSF47384">
    <property type="entry name" value="Homodimeric domain of signal transducing histidine kinase"/>
    <property type="match status" value="1"/>
</dbReference>
<dbReference type="PROSITE" id="PS50110">
    <property type="entry name" value="RESPONSE_REGULATORY"/>
    <property type="match status" value="2"/>
</dbReference>
<feature type="domain" description="PAS" evidence="19">
    <location>
        <begin position="859"/>
        <end position="902"/>
    </location>
</feature>
<feature type="domain" description="Response regulatory" evidence="18">
    <location>
        <begin position="1386"/>
        <end position="1502"/>
    </location>
</feature>
<dbReference type="SUPFAM" id="SSF55874">
    <property type="entry name" value="ATPase domain of HSP90 chaperone/DNA topoisomerase II/histidine kinase"/>
    <property type="match status" value="1"/>
</dbReference>
<keyword evidence="9" id="KW-0067">ATP-binding</keyword>
<dbReference type="Pfam" id="PF00512">
    <property type="entry name" value="HisKA"/>
    <property type="match status" value="1"/>
</dbReference>
<dbReference type="Pfam" id="PF00072">
    <property type="entry name" value="Response_reg"/>
    <property type="match status" value="2"/>
</dbReference>
<dbReference type="SUPFAM" id="SSF55785">
    <property type="entry name" value="PYP-like sensor domain (PAS domain)"/>
    <property type="match status" value="1"/>
</dbReference>
<evidence type="ECO:0000256" key="12">
    <source>
        <dbReference type="ARBA" id="ARBA00023136"/>
    </source>
</evidence>
<dbReference type="SUPFAM" id="SSF47226">
    <property type="entry name" value="Histidine-containing phosphotransfer domain, HPT domain"/>
    <property type="match status" value="1"/>
</dbReference>